<evidence type="ECO:0000256" key="10">
    <source>
        <dbReference type="SAM" id="Phobius"/>
    </source>
</evidence>
<feature type="transmembrane region" description="Helical" evidence="10">
    <location>
        <begin position="20"/>
        <end position="44"/>
    </location>
</feature>
<evidence type="ECO:0000256" key="1">
    <source>
        <dbReference type="ARBA" id="ARBA00004651"/>
    </source>
</evidence>
<keyword evidence="4 10" id="KW-1133">Transmembrane helix</keyword>
<dbReference type="PRINTS" id="PR00237">
    <property type="entry name" value="GPCRRHODOPSN"/>
</dbReference>
<evidence type="ECO:0000256" key="8">
    <source>
        <dbReference type="ARBA" id="ARBA00023224"/>
    </source>
</evidence>
<organism evidence="12 13">
    <name type="scientific">Patiria miniata</name>
    <name type="common">Bat star</name>
    <name type="synonym">Asterina miniata</name>
    <dbReference type="NCBI Taxonomy" id="46514"/>
    <lineage>
        <taxon>Eukaryota</taxon>
        <taxon>Metazoa</taxon>
        <taxon>Echinodermata</taxon>
        <taxon>Eleutherozoa</taxon>
        <taxon>Asterozoa</taxon>
        <taxon>Asteroidea</taxon>
        <taxon>Valvatacea</taxon>
        <taxon>Valvatida</taxon>
        <taxon>Asterinidae</taxon>
        <taxon>Patiria</taxon>
    </lineage>
</organism>
<dbReference type="Gene3D" id="1.20.1070.10">
    <property type="entry name" value="Rhodopsin 7-helix transmembrane proteins"/>
    <property type="match status" value="1"/>
</dbReference>
<evidence type="ECO:0000313" key="12">
    <source>
        <dbReference type="EnsemblMetazoa" id="XP_038051821.1"/>
    </source>
</evidence>
<feature type="transmembrane region" description="Helical" evidence="10">
    <location>
        <begin position="131"/>
        <end position="154"/>
    </location>
</feature>
<feature type="transmembrane region" description="Helical" evidence="10">
    <location>
        <begin position="261"/>
        <end position="288"/>
    </location>
</feature>
<dbReference type="PANTHER" id="PTHR24228">
    <property type="entry name" value="B2 BRADYKININ RECEPTOR/ANGIOTENSIN II RECEPTOR"/>
    <property type="match status" value="1"/>
</dbReference>
<dbReference type="InterPro" id="IPR017452">
    <property type="entry name" value="GPCR_Rhodpsn_7TM"/>
</dbReference>
<dbReference type="PROSITE" id="PS00237">
    <property type="entry name" value="G_PROTEIN_RECEP_F1_1"/>
    <property type="match status" value="1"/>
</dbReference>
<dbReference type="Proteomes" id="UP000887568">
    <property type="component" value="Unplaced"/>
</dbReference>
<dbReference type="OrthoDB" id="10044919at2759"/>
<feature type="transmembrane region" description="Helical" evidence="10">
    <location>
        <begin position="183"/>
        <end position="204"/>
    </location>
</feature>
<evidence type="ECO:0000256" key="5">
    <source>
        <dbReference type="ARBA" id="ARBA00023040"/>
    </source>
</evidence>
<dbReference type="Pfam" id="PF00001">
    <property type="entry name" value="7tm_1"/>
    <property type="match status" value="1"/>
</dbReference>
<evidence type="ECO:0000256" key="6">
    <source>
        <dbReference type="ARBA" id="ARBA00023136"/>
    </source>
</evidence>
<comment type="similarity">
    <text evidence="9">Belongs to the G-protein coupled receptor 1 family.</text>
</comment>
<dbReference type="SUPFAM" id="SSF81321">
    <property type="entry name" value="Family A G protein-coupled receptor-like"/>
    <property type="match status" value="1"/>
</dbReference>
<reference evidence="12" key="1">
    <citation type="submission" date="2022-11" db="UniProtKB">
        <authorList>
            <consortium name="EnsemblMetazoa"/>
        </authorList>
    </citation>
    <scope>IDENTIFICATION</scope>
</reference>
<accession>A0A913ZLA1</accession>
<evidence type="ECO:0000256" key="9">
    <source>
        <dbReference type="RuleBase" id="RU000688"/>
    </source>
</evidence>
<feature type="domain" description="G-protein coupled receptors family 1 profile" evidence="11">
    <location>
        <begin position="35"/>
        <end position="310"/>
    </location>
</feature>
<protein>
    <recommendedName>
        <fullName evidence="11">G-protein coupled receptors family 1 profile domain-containing protein</fullName>
    </recommendedName>
</protein>
<dbReference type="InterPro" id="IPR000276">
    <property type="entry name" value="GPCR_Rhodpsn"/>
</dbReference>
<dbReference type="GO" id="GO:0004930">
    <property type="term" value="F:G protein-coupled receptor activity"/>
    <property type="evidence" value="ECO:0007669"/>
    <property type="project" value="UniProtKB-KW"/>
</dbReference>
<sequence length="343" mass="37910">MDVNTTNVIVGSLSGPLRVLYGSAVILACILGITGNGLVILSIATTPKLRTSHNAFVFNLSIANLLLSVFTMPFYATAILAEGWPLSPSLCRLQIELSLNLWQVSVLTLAAVATNRYLLVAKSAETYSRFCGFKQIAVILFLVWLEGLSMSLLAEFVIEVDIRYVPEFSSCALNPWHSPSNHFITALISILVMTVMIIIPVQYFRVLLVVRASRQRVGRAVGMELSTAGQQQNGPRRACPNCNLPGPAGVTKEEIKLIKMFILLSLVYTISYLPISIVYLFVAIFPVLIRGARFGAFVLSIAPAVNPVVYAWMNRGIRKACYRLLRCKRMVTSPRLERQLEQA</sequence>
<evidence type="ECO:0000256" key="4">
    <source>
        <dbReference type="ARBA" id="ARBA00022989"/>
    </source>
</evidence>
<evidence type="ECO:0000313" key="13">
    <source>
        <dbReference type="Proteomes" id="UP000887568"/>
    </source>
</evidence>
<dbReference type="SMART" id="SM01381">
    <property type="entry name" value="7TM_GPCR_Srsx"/>
    <property type="match status" value="1"/>
</dbReference>
<dbReference type="CDD" id="cd00637">
    <property type="entry name" value="7tm_classA_rhodopsin-like"/>
    <property type="match status" value="1"/>
</dbReference>
<evidence type="ECO:0000259" key="11">
    <source>
        <dbReference type="PROSITE" id="PS50262"/>
    </source>
</evidence>
<dbReference type="GO" id="GO:0005886">
    <property type="term" value="C:plasma membrane"/>
    <property type="evidence" value="ECO:0007669"/>
    <property type="project" value="UniProtKB-SubCell"/>
</dbReference>
<dbReference type="PROSITE" id="PS50262">
    <property type="entry name" value="G_PROTEIN_RECEP_F1_2"/>
    <property type="match status" value="1"/>
</dbReference>
<dbReference type="AlphaFoldDB" id="A0A913ZLA1"/>
<comment type="subcellular location">
    <subcellularLocation>
        <location evidence="1">Cell membrane</location>
        <topology evidence="1">Multi-pass membrane protein</topology>
    </subcellularLocation>
</comment>
<keyword evidence="7 9" id="KW-0675">Receptor</keyword>
<keyword evidence="8 9" id="KW-0807">Transducer</keyword>
<keyword evidence="13" id="KW-1185">Reference proteome</keyword>
<proteinExistence type="inferred from homology"/>
<name>A0A913ZLA1_PATMI</name>
<dbReference type="GeneID" id="119724713"/>
<dbReference type="EnsemblMetazoa" id="XM_038195893.1">
    <property type="protein sequence ID" value="XP_038051821.1"/>
    <property type="gene ID" value="LOC119724713"/>
</dbReference>
<keyword evidence="3 9" id="KW-0812">Transmembrane</keyword>
<keyword evidence="5 9" id="KW-0297">G-protein coupled receptor</keyword>
<evidence type="ECO:0000256" key="7">
    <source>
        <dbReference type="ARBA" id="ARBA00023170"/>
    </source>
</evidence>
<dbReference type="RefSeq" id="XP_038051821.1">
    <property type="nucleotide sequence ID" value="XM_038195893.1"/>
</dbReference>
<dbReference type="OMA" id="PISTIYM"/>
<feature type="transmembrane region" description="Helical" evidence="10">
    <location>
        <begin position="101"/>
        <end position="119"/>
    </location>
</feature>
<evidence type="ECO:0000256" key="2">
    <source>
        <dbReference type="ARBA" id="ARBA00022475"/>
    </source>
</evidence>
<feature type="transmembrane region" description="Helical" evidence="10">
    <location>
        <begin position="56"/>
        <end position="81"/>
    </location>
</feature>
<evidence type="ECO:0000256" key="3">
    <source>
        <dbReference type="ARBA" id="ARBA00022692"/>
    </source>
</evidence>
<keyword evidence="2" id="KW-1003">Cell membrane</keyword>
<dbReference type="PANTHER" id="PTHR24228:SF59">
    <property type="entry name" value="NEUROPEPTIDE RECEPTOR 15"/>
    <property type="match status" value="1"/>
</dbReference>
<keyword evidence="6 10" id="KW-0472">Membrane</keyword>
<feature type="transmembrane region" description="Helical" evidence="10">
    <location>
        <begin position="294"/>
        <end position="313"/>
    </location>
</feature>